<dbReference type="InterPro" id="IPR010987">
    <property type="entry name" value="Glutathione-S-Trfase_C-like"/>
</dbReference>
<comment type="similarity">
    <text evidence="3">Belongs to the GST superfamily. Sigma family.</text>
</comment>
<dbReference type="GO" id="GO:0004602">
    <property type="term" value="F:glutathione peroxidase activity"/>
    <property type="evidence" value="ECO:0007669"/>
    <property type="project" value="UniProtKB-ARBA"/>
</dbReference>
<dbReference type="SFLD" id="SFLDG00363">
    <property type="entry name" value="AMPS_(cytGST):_Alpha-__Mu-__Pi"/>
    <property type="match status" value="1"/>
</dbReference>
<evidence type="ECO:0000313" key="7">
    <source>
        <dbReference type="EMBL" id="CAH0109010.1"/>
    </source>
</evidence>
<dbReference type="PROSITE" id="PS50405">
    <property type="entry name" value="GST_CTER"/>
    <property type="match status" value="1"/>
</dbReference>
<dbReference type="InterPro" id="IPR004046">
    <property type="entry name" value="GST_C"/>
</dbReference>
<dbReference type="PANTHER" id="PTHR11571:SF224">
    <property type="entry name" value="HEMATOPOIETIC PROSTAGLANDIN D SYNTHASE"/>
    <property type="match status" value="1"/>
</dbReference>
<dbReference type="InterPro" id="IPR036282">
    <property type="entry name" value="Glutathione-S-Trfase_C_sf"/>
</dbReference>
<feature type="domain" description="GST N-terminal" evidence="5">
    <location>
        <begin position="2"/>
        <end position="79"/>
    </location>
</feature>
<dbReference type="Gene3D" id="3.40.30.10">
    <property type="entry name" value="Glutaredoxin"/>
    <property type="match status" value="1"/>
</dbReference>
<evidence type="ECO:0000313" key="8">
    <source>
        <dbReference type="Proteomes" id="UP000789390"/>
    </source>
</evidence>
<dbReference type="CDD" id="cd03192">
    <property type="entry name" value="GST_C_Sigma_like"/>
    <property type="match status" value="1"/>
</dbReference>
<dbReference type="EC" id="2.5.1.18" evidence="1"/>
<evidence type="ECO:0000259" key="6">
    <source>
        <dbReference type="PROSITE" id="PS50405"/>
    </source>
</evidence>
<dbReference type="InterPro" id="IPR040079">
    <property type="entry name" value="Glutathione_S-Trfase"/>
</dbReference>
<dbReference type="FunFam" id="3.40.30.10:FF:000035">
    <property type="entry name" value="hematopoietic prostaglandin D synthase"/>
    <property type="match status" value="1"/>
</dbReference>
<evidence type="ECO:0000256" key="2">
    <source>
        <dbReference type="ARBA" id="ARBA00022679"/>
    </source>
</evidence>
<dbReference type="EMBL" id="CAKKLH010000290">
    <property type="protein sequence ID" value="CAH0109010.1"/>
    <property type="molecule type" value="Genomic_DNA"/>
</dbReference>
<evidence type="ECO:0000256" key="1">
    <source>
        <dbReference type="ARBA" id="ARBA00012452"/>
    </source>
</evidence>
<dbReference type="CDD" id="cd03039">
    <property type="entry name" value="GST_N_Sigma_like"/>
    <property type="match status" value="1"/>
</dbReference>
<dbReference type="Gene3D" id="1.20.1050.10">
    <property type="match status" value="1"/>
</dbReference>
<dbReference type="InterPro" id="IPR004045">
    <property type="entry name" value="Glutathione_S-Trfase_N"/>
</dbReference>
<evidence type="ECO:0000256" key="4">
    <source>
        <dbReference type="ARBA" id="ARBA00047960"/>
    </source>
</evidence>
<dbReference type="SFLD" id="SFLDG01205">
    <property type="entry name" value="AMPS.1"/>
    <property type="match status" value="1"/>
</dbReference>
<gene>
    <name evidence="7" type="ORF">DGAL_LOCUS12471</name>
</gene>
<dbReference type="InterPro" id="IPR036249">
    <property type="entry name" value="Thioredoxin-like_sf"/>
</dbReference>
<dbReference type="InterPro" id="IPR050213">
    <property type="entry name" value="GST_superfamily"/>
</dbReference>
<dbReference type="Pfam" id="PF02798">
    <property type="entry name" value="GST_N"/>
    <property type="match status" value="1"/>
</dbReference>
<dbReference type="Proteomes" id="UP000789390">
    <property type="component" value="Unassembled WGS sequence"/>
</dbReference>
<keyword evidence="8" id="KW-1185">Reference proteome</keyword>
<dbReference type="SUPFAM" id="SSF52833">
    <property type="entry name" value="Thioredoxin-like"/>
    <property type="match status" value="1"/>
</dbReference>
<reference evidence="7" key="1">
    <citation type="submission" date="2021-11" db="EMBL/GenBank/DDBJ databases">
        <authorList>
            <person name="Schell T."/>
        </authorList>
    </citation>
    <scope>NUCLEOTIDE SEQUENCE</scope>
    <source>
        <strain evidence="7">M5</strain>
    </source>
</reference>
<dbReference type="SUPFAM" id="SSF47616">
    <property type="entry name" value="GST C-terminal domain-like"/>
    <property type="match status" value="1"/>
</dbReference>
<name>A0A8J2WJ86_9CRUS</name>
<dbReference type="PROSITE" id="PS50404">
    <property type="entry name" value="GST_NTER"/>
    <property type="match status" value="1"/>
</dbReference>
<feature type="domain" description="GST C-terminal" evidence="6">
    <location>
        <begin position="81"/>
        <end position="202"/>
    </location>
</feature>
<dbReference type="PANTHER" id="PTHR11571">
    <property type="entry name" value="GLUTATHIONE S-TRANSFERASE"/>
    <property type="match status" value="1"/>
</dbReference>
<accession>A0A8J2WJ86</accession>
<proteinExistence type="inferred from homology"/>
<dbReference type="AlphaFoldDB" id="A0A8J2WJ86"/>
<dbReference type="SFLD" id="SFLDS00019">
    <property type="entry name" value="Glutathione_Transferase_(cytos"/>
    <property type="match status" value="1"/>
</dbReference>
<dbReference type="GO" id="GO:0006749">
    <property type="term" value="P:glutathione metabolic process"/>
    <property type="evidence" value="ECO:0007669"/>
    <property type="project" value="TreeGrafter"/>
</dbReference>
<evidence type="ECO:0000259" key="5">
    <source>
        <dbReference type="PROSITE" id="PS50404"/>
    </source>
</evidence>
<comment type="caution">
    <text evidence="7">The sequence shown here is derived from an EMBL/GenBank/DDBJ whole genome shotgun (WGS) entry which is preliminary data.</text>
</comment>
<dbReference type="FunFam" id="1.20.1050.10:FF:000030">
    <property type="entry name" value="Glutathione S-transferase S1"/>
    <property type="match status" value="1"/>
</dbReference>
<protein>
    <recommendedName>
        <fullName evidence="1">glutathione transferase</fullName>
        <ecNumber evidence="1">2.5.1.18</ecNumber>
    </recommendedName>
</protein>
<comment type="catalytic activity">
    <reaction evidence="4">
        <text>RX + glutathione = an S-substituted glutathione + a halide anion + H(+)</text>
        <dbReference type="Rhea" id="RHEA:16437"/>
        <dbReference type="ChEBI" id="CHEBI:15378"/>
        <dbReference type="ChEBI" id="CHEBI:16042"/>
        <dbReference type="ChEBI" id="CHEBI:17792"/>
        <dbReference type="ChEBI" id="CHEBI:57925"/>
        <dbReference type="ChEBI" id="CHEBI:90779"/>
        <dbReference type="EC" id="2.5.1.18"/>
    </reaction>
</comment>
<sequence>MTQYKLHYFNFRGLGELARLIFHYAGVAFEDVRFERSEWPQLKASMPFGQVPVLEVDGQFLSQSYAIARYISRKHGLAGQDDWEQAQVDMYADCIKDFMINGRPIYEEQDPEKQKTLMSQFMSEKMIPHMAVLENQLAKNGGVLVGKDVTWADIACYAFFSYVSVKHPDILKDCPNMSVLINKIASNDNIKKYLETRPTTEI</sequence>
<organism evidence="7 8">
    <name type="scientific">Daphnia galeata</name>
    <dbReference type="NCBI Taxonomy" id="27404"/>
    <lineage>
        <taxon>Eukaryota</taxon>
        <taxon>Metazoa</taxon>
        <taxon>Ecdysozoa</taxon>
        <taxon>Arthropoda</taxon>
        <taxon>Crustacea</taxon>
        <taxon>Branchiopoda</taxon>
        <taxon>Diplostraca</taxon>
        <taxon>Cladocera</taxon>
        <taxon>Anomopoda</taxon>
        <taxon>Daphniidae</taxon>
        <taxon>Daphnia</taxon>
    </lineage>
</organism>
<keyword evidence="2" id="KW-0808">Transferase</keyword>
<dbReference type="Pfam" id="PF14497">
    <property type="entry name" value="GST_C_3"/>
    <property type="match status" value="1"/>
</dbReference>
<evidence type="ECO:0000256" key="3">
    <source>
        <dbReference type="ARBA" id="ARBA00038317"/>
    </source>
</evidence>
<dbReference type="GO" id="GO:0004364">
    <property type="term" value="F:glutathione transferase activity"/>
    <property type="evidence" value="ECO:0007669"/>
    <property type="project" value="UniProtKB-EC"/>
</dbReference>
<dbReference type="OrthoDB" id="414243at2759"/>